<dbReference type="AlphaFoldDB" id="A0A7S3FFT0"/>
<organism evidence="1">
    <name type="scientific">Haptolina ericina</name>
    <dbReference type="NCBI Taxonomy" id="156174"/>
    <lineage>
        <taxon>Eukaryota</taxon>
        <taxon>Haptista</taxon>
        <taxon>Haptophyta</taxon>
        <taxon>Prymnesiophyceae</taxon>
        <taxon>Prymnesiales</taxon>
        <taxon>Prymnesiaceae</taxon>
        <taxon>Haptolina</taxon>
    </lineage>
</organism>
<gene>
    <name evidence="1" type="ORF">HERI1096_LOCUS36296</name>
</gene>
<accession>A0A7S3FFT0</accession>
<name>A0A7S3FFT0_9EUKA</name>
<dbReference type="EMBL" id="HBHX01065549">
    <property type="protein sequence ID" value="CAE0146343.1"/>
    <property type="molecule type" value="Transcribed_RNA"/>
</dbReference>
<protein>
    <submittedName>
        <fullName evidence="1">Uncharacterized protein</fullName>
    </submittedName>
</protein>
<reference evidence="1" key="1">
    <citation type="submission" date="2021-01" db="EMBL/GenBank/DDBJ databases">
        <authorList>
            <person name="Corre E."/>
            <person name="Pelletier E."/>
            <person name="Niang G."/>
            <person name="Scheremetjew M."/>
            <person name="Finn R."/>
            <person name="Kale V."/>
            <person name="Holt S."/>
            <person name="Cochrane G."/>
            <person name="Meng A."/>
            <person name="Brown T."/>
            <person name="Cohen L."/>
        </authorList>
    </citation>
    <scope>NUCLEOTIDE SEQUENCE</scope>
    <source>
        <strain evidence="1">CCMP281</strain>
    </source>
</reference>
<sequence length="182" mass="20677">MPHLPVATMRLRLVAPGSWKGVFDHITYGCFKVLYANWTLTVADYAVDNASAVVHTNPNRNPEGGWEAASLQDQTSAGRAFNYTFNWINVASVLDPRYNPSMRKWLTDAPKRCKHAVEGNHCTTVAPRWAYDLQQQWVVYHSNRWLSDSHDPESRESKLARLEGLLRLCKRPEGEPAQNLSV</sequence>
<proteinExistence type="predicted"/>
<evidence type="ECO:0000313" key="1">
    <source>
        <dbReference type="EMBL" id="CAE0146343.1"/>
    </source>
</evidence>